<dbReference type="FunFam" id="2.10.110.10:FF:000032">
    <property type="entry name" value="LIM/homeobox protein Lhx3"/>
    <property type="match status" value="1"/>
</dbReference>
<dbReference type="InterPro" id="IPR001356">
    <property type="entry name" value="HD"/>
</dbReference>
<evidence type="ECO:0000313" key="16">
    <source>
        <dbReference type="WBParaSite" id="ALUE_0000842701-mRNA-1"/>
    </source>
</evidence>
<dbReference type="WBParaSite" id="ALUE_0000842701-mRNA-1">
    <property type="protein sequence ID" value="ALUE_0000842701-mRNA-1"/>
    <property type="gene ID" value="ALUE_0000842701"/>
</dbReference>
<keyword evidence="15" id="KW-1185">Reference proteome</keyword>
<dbReference type="InterPro" id="IPR050453">
    <property type="entry name" value="LIM_Homeobox_TF"/>
</dbReference>
<evidence type="ECO:0000256" key="3">
    <source>
        <dbReference type="ARBA" id="ARBA00022737"/>
    </source>
</evidence>
<evidence type="ECO:0000256" key="11">
    <source>
        <dbReference type="RuleBase" id="RU000682"/>
    </source>
</evidence>
<evidence type="ECO:0000256" key="12">
    <source>
        <dbReference type="SAM" id="MobiDB-lite"/>
    </source>
</evidence>
<evidence type="ECO:0000259" key="14">
    <source>
        <dbReference type="PROSITE" id="PS50071"/>
    </source>
</evidence>
<dbReference type="PROSITE" id="PS00027">
    <property type="entry name" value="HOMEOBOX_1"/>
    <property type="match status" value="1"/>
</dbReference>
<dbReference type="PANTHER" id="PTHR24208:SF128">
    <property type="entry name" value="LIM3, ISOFORM G"/>
    <property type="match status" value="1"/>
</dbReference>
<dbReference type="Gene3D" id="2.10.110.10">
    <property type="entry name" value="Cysteine Rich Protein"/>
    <property type="match status" value="2"/>
</dbReference>
<feature type="domain" description="Homeobox" evidence="14">
    <location>
        <begin position="190"/>
        <end position="250"/>
    </location>
</feature>
<dbReference type="InterPro" id="IPR009057">
    <property type="entry name" value="Homeodomain-like_sf"/>
</dbReference>
<dbReference type="PROSITE" id="PS00478">
    <property type="entry name" value="LIM_DOMAIN_1"/>
    <property type="match status" value="1"/>
</dbReference>
<evidence type="ECO:0000259" key="13">
    <source>
        <dbReference type="PROSITE" id="PS50023"/>
    </source>
</evidence>
<feature type="DNA-binding region" description="Homeobox" evidence="9">
    <location>
        <begin position="192"/>
        <end position="251"/>
    </location>
</feature>
<comment type="subcellular location">
    <subcellularLocation>
        <location evidence="1 9 11">Nucleus</location>
    </subcellularLocation>
</comment>
<reference evidence="16" key="1">
    <citation type="submission" date="2016-05" db="UniProtKB">
        <authorList>
            <consortium name="WormBaseParasite"/>
        </authorList>
    </citation>
    <scope>IDENTIFICATION</scope>
</reference>
<keyword evidence="8 9" id="KW-0539">Nucleus</keyword>
<protein>
    <submittedName>
        <fullName evidence="16">LIM/homeobox protein Lhx3</fullName>
    </submittedName>
</protein>
<evidence type="ECO:0000256" key="7">
    <source>
        <dbReference type="ARBA" id="ARBA00023155"/>
    </source>
</evidence>
<dbReference type="SUPFAM" id="SSF46689">
    <property type="entry name" value="Homeodomain-like"/>
    <property type="match status" value="1"/>
</dbReference>
<organism evidence="15 16">
    <name type="scientific">Ascaris lumbricoides</name>
    <name type="common">Giant roundworm</name>
    <dbReference type="NCBI Taxonomy" id="6252"/>
    <lineage>
        <taxon>Eukaryota</taxon>
        <taxon>Metazoa</taxon>
        <taxon>Ecdysozoa</taxon>
        <taxon>Nematoda</taxon>
        <taxon>Chromadorea</taxon>
        <taxon>Rhabditida</taxon>
        <taxon>Spirurina</taxon>
        <taxon>Ascaridomorpha</taxon>
        <taxon>Ascaridoidea</taxon>
        <taxon>Ascarididae</taxon>
        <taxon>Ascaris</taxon>
    </lineage>
</organism>
<keyword evidence="7 9" id="KW-0371">Homeobox</keyword>
<dbReference type="FunFam" id="1.10.10.60:FF:000219">
    <property type="entry name" value="LIM/homeobox protein Lhx3"/>
    <property type="match status" value="1"/>
</dbReference>
<evidence type="ECO:0000256" key="1">
    <source>
        <dbReference type="ARBA" id="ARBA00004123"/>
    </source>
</evidence>
<keyword evidence="6 9" id="KW-0238">DNA-binding</keyword>
<dbReference type="PROSITE" id="PS50023">
    <property type="entry name" value="LIM_DOMAIN_2"/>
    <property type="match status" value="2"/>
</dbReference>
<proteinExistence type="predicted"/>
<feature type="domain" description="LIM zinc-binding" evidence="13">
    <location>
        <begin position="120"/>
        <end position="184"/>
    </location>
</feature>
<dbReference type="PANTHER" id="PTHR24208">
    <property type="entry name" value="LIM/HOMEOBOX PROTEIN LHX"/>
    <property type="match status" value="1"/>
</dbReference>
<dbReference type="GO" id="GO:0005634">
    <property type="term" value="C:nucleus"/>
    <property type="evidence" value="ECO:0007669"/>
    <property type="project" value="UniProtKB-SubCell"/>
</dbReference>
<evidence type="ECO:0000256" key="10">
    <source>
        <dbReference type="PROSITE-ProRule" id="PRU00125"/>
    </source>
</evidence>
<accession>A0A0M3HY79</accession>
<keyword evidence="2 10" id="KW-0479">Metal-binding</keyword>
<dbReference type="GO" id="GO:0030182">
    <property type="term" value="P:neuron differentiation"/>
    <property type="evidence" value="ECO:0007669"/>
    <property type="project" value="TreeGrafter"/>
</dbReference>
<dbReference type="Pfam" id="PF00412">
    <property type="entry name" value="LIM"/>
    <property type="match status" value="2"/>
</dbReference>
<evidence type="ECO:0000256" key="5">
    <source>
        <dbReference type="ARBA" id="ARBA00023038"/>
    </source>
</evidence>
<evidence type="ECO:0000256" key="8">
    <source>
        <dbReference type="ARBA" id="ARBA00023242"/>
    </source>
</evidence>
<evidence type="ECO:0000256" key="6">
    <source>
        <dbReference type="ARBA" id="ARBA00023125"/>
    </source>
</evidence>
<feature type="domain" description="LIM zinc-binding" evidence="13">
    <location>
        <begin position="55"/>
        <end position="114"/>
    </location>
</feature>
<keyword evidence="5 10" id="KW-0440">LIM domain</keyword>
<evidence type="ECO:0000313" key="15">
    <source>
        <dbReference type="Proteomes" id="UP000036681"/>
    </source>
</evidence>
<dbReference type="FunFam" id="2.10.110.10:FF:000006">
    <property type="entry name" value="LIM homeobox transcription factor 1-beta"/>
    <property type="match status" value="1"/>
</dbReference>
<dbReference type="GO" id="GO:0000977">
    <property type="term" value="F:RNA polymerase II transcription regulatory region sequence-specific DNA binding"/>
    <property type="evidence" value="ECO:0007669"/>
    <property type="project" value="TreeGrafter"/>
</dbReference>
<dbReference type="GO" id="GO:0000981">
    <property type="term" value="F:DNA-binding transcription factor activity, RNA polymerase II-specific"/>
    <property type="evidence" value="ECO:0007669"/>
    <property type="project" value="InterPro"/>
</dbReference>
<keyword evidence="3" id="KW-0677">Repeat</keyword>
<feature type="region of interest" description="Disordered" evidence="12">
    <location>
        <begin position="1"/>
        <end position="25"/>
    </location>
</feature>
<dbReference type="SMART" id="SM00389">
    <property type="entry name" value="HOX"/>
    <property type="match status" value="1"/>
</dbReference>
<dbReference type="SMART" id="SM00132">
    <property type="entry name" value="LIM"/>
    <property type="match status" value="2"/>
</dbReference>
<dbReference type="InterPro" id="IPR017970">
    <property type="entry name" value="Homeobox_CS"/>
</dbReference>
<evidence type="ECO:0000256" key="9">
    <source>
        <dbReference type="PROSITE-ProRule" id="PRU00108"/>
    </source>
</evidence>
<dbReference type="CDD" id="cd00086">
    <property type="entry name" value="homeodomain"/>
    <property type="match status" value="1"/>
</dbReference>
<dbReference type="PROSITE" id="PS50071">
    <property type="entry name" value="HOMEOBOX_2"/>
    <property type="match status" value="1"/>
</dbReference>
<keyword evidence="4 10" id="KW-0862">Zinc</keyword>
<evidence type="ECO:0000256" key="2">
    <source>
        <dbReference type="ARBA" id="ARBA00022723"/>
    </source>
</evidence>
<dbReference type="AlphaFoldDB" id="A0A0M3HY79"/>
<dbReference type="Gene3D" id="1.10.10.60">
    <property type="entry name" value="Homeodomain-like"/>
    <property type="match status" value="1"/>
</dbReference>
<sequence length="429" mass="48215">MFSENITAFDKSAKDESVDGSHGGNECRQNDGSGLNLFEASKFCAKAFHKNCVLCVCGKCEEPIRDRYLLKVLDRSYHTQCLRCTHCEQPLTSKCYLKGGQPFCKDHFYKLTWYLRRFGTKCSVCEEGICPDSVVRRANDHVYHVACFQCVICKRELRTGEQFYLIPTDGRLVCKTDYEMAKNKETDVDCNNKRPRTTISAKSLETLKQAYQASSKPARHVREQLAADTGLDMRVVQVWFQNRRAKEKRLKKDAGRRWNAYGVPKGLDSDSASPEDSICHSPVYSQYWLLTAISIVTYLSHIAPSLGYIKRFKYSVGSFELIPNVHIHGLSLSVPPSETPNNGYESTGGYMDTQVETERQSESAYDMERSYGCTPDVSLAPAGALLGLESSSMHREHPNPLFVEMGTAMGMDASGLPISHPHITQPFTS</sequence>
<dbReference type="Pfam" id="PF00046">
    <property type="entry name" value="Homeodomain"/>
    <property type="match status" value="1"/>
</dbReference>
<dbReference type="Proteomes" id="UP000036681">
    <property type="component" value="Unplaced"/>
</dbReference>
<evidence type="ECO:0000256" key="4">
    <source>
        <dbReference type="ARBA" id="ARBA00022833"/>
    </source>
</evidence>
<name>A0A0M3HY79_ASCLU</name>
<dbReference type="InterPro" id="IPR001781">
    <property type="entry name" value="Znf_LIM"/>
</dbReference>
<dbReference type="GO" id="GO:0046872">
    <property type="term" value="F:metal ion binding"/>
    <property type="evidence" value="ECO:0007669"/>
    <property type="project" value="UniProtKB-KW"/>
</dbReference>
<dbReference type="SUPFAM" id="SSF57716">
    <property type="entry name" value="Glucocorticoid receptor-like (DNA-binding domain)"/>
    <property type="match status" value="2"/>
</dbReference>